<protein>
    <submittedName>
        <fullName evidence="1">Uncharacterized protein</fullName>
    </submittedName>
</protein>
<name>A0ABV4D071_9LACT</name>
<organism evidence="1 2">
    <name type="scientific">Lactococcus ileimucosae</name>
    <dbReference type="NCBI Taxonomy" id="2941329"/>
    <lineage>
        <taxon>Bacteria</taxon>
        <taxon>Bacillati</taxon>
        <taxon>Bacillota</taxon>
        <taxon>Bacilli</taxon>
        <taxon>Lactobacillales</taxon>
        <taxon>Streptococcaceae</taxon>
        <taxon>Lactococcus</taxon>
    </lineage>
</organism>
<proteinExistence type="predicted"/>
<evidence type="ECO:0000313" key="1">
    <source>
        <dbReference type="EMBL" id="MEY8442947.1"/>
    </source>
</evidence>
<comment type="caution">
    <text evidence="1">The sequence shown here is derived from an EMBL/GenBank/DDBJ whole genome shotgun (WGS) entry which is preliminary data.</text>
</comment>
<reference evidence="1 2" key="1">
    <citation type="submission" date="2024-03" db="EMBL/GenBank/DDBJ databases">
        <title>Mouse gut bacterial collection (mGBC) of GemPharmatech.</title>
        <authorList>
            <person name="He Y."/>
            <person name="Dong L."/>
            <person name="Wu D."/>
            <person name="Gao X."/>
            <person name="Lin Z."/>
        </authorList>
    </citation>
    <scope>NUCLEOTIDE SEQUENCE [LARGE SCALE GENOMIC DNA]</scope>
    <source>
        <strain evidence="1 2">61-15</strain>
    </source>
</reference>
<dbReference type="Proteomes" id="UP001565283">
    <property type="component" value="Unassembled WGS sequence"/>
</dbReference>
<dbReference type="EMBL" id="JBCLSH010000003">
    <property type="protein sequence ID" value="MEY8442947.1"/>
    <property type="molecule type" value="Genomic_DNA"/>
</dbReference>
<accession>A0ABV4D071</accession>
<sequence length="568" mass="63320">MNKEQKRKLGVLAVLGLALLVGGTFAFTAFNQRVTNDRLRDNEFEVGGRVHDYYNRDTENKDVFVENYGEEEIMVRIRLSEFMDIRKRGATDFEPLVGEAVRDEVDTWTTWKPNADNINQRQTGTDSAFFNDYSNLTFGWDRGEEFAPWYLPTFNHVENDPRAAAAGHARDYFTSDATDGVTNGATHPRDGTDAYWTEDSPPYDNSAGDWFGSQVTHEVAQHLQQERPPMTMEQWENDLDIEEKIGDFWVIDHQTGWAYWASKLQAGETTSYLLDAAQMTEMAHDIRGSYYYGIHVSSHLISPENSDDFLRNDDEGEHHEHLADFLEGVRNNAMDDEYTNGGSLPAENPEYDVNSAPSDFNFGLMNPGRLFTIDNQRFRYLEDMGDGNHLIIRDSMIRHSTTTWNAQPTELQNWYSALIQAEPALEPMVQPVTIPNPAPNVAYASITWTGTGTRWLPANLASFPAVAGDLTTVDEGDGVKQAFALSLADVTKLSQLGGAFSNHAERAAGGQGIANGWWLRTPGASGRAWLVSSIAYGFVGQLLGNRDITGPNAETGVRPALILHQAGA</sequence>
<gene>
    <name evidence="1" type="ORF">AALA52_01535</name>
</gene>
<dbReference type="RefSeq" id="WP_369947774.1">
    <property type="nucleotide sequence ID" value="NZ_JBCLSH010000003.1"/>
</dbReference>
<keyword evidence="2" id="KW-1185">Reference proteome</keyword>
<evidence type="ECO:0000313" key="2">
    <source>
        <dbReference type="Proteomes" id="UP001565283"/>
    </source>
</evidence>